<reference evidence="2 3" key="1">
    <citation type="journal article" date="2014" name="BMC Genomics">
        <title>Genome sequencing of four Aureobasidium pullulans varieties: biotechnological potential, stress tolerance, and description of new species.</title>
        <authorList>
            <person name="Gostin Ar C."/>
            <person name="Ohm R.A."/>
            <person name="Kogej T."/>
            <person name="Sonjak S."/>
            <person name="Turk M."/>
            <person name="Zajc J."/>
            <person name="Zalar P."/>
            <person name="Grube M."/>
            <person name="Sun H."/>
            <person name="Han J."/>
            <person name="Sharma A."/>
            <person name="Chiniquy J."/>
            <person name="Ngan C.Y."/>
            <person name="Lipzen A."/>
            <person name="Barry K."/>
            <person name="Grigoriev I.V."/>
            <person name="Gunde-Cimerman N."/>
        </authorList>
    </citation>
    <scope>NUCLEOTIDE SEQUENCE [LARGE SCALE GENOMIC DNA]</scope>
    <source>
        <strain evidence="2 3">CBS 147.97</strain>
    </source>
</reference>
<protein>
    <recommendedName>
        <fullName evidence="4">Stc1 domain-containing protein</fullName>
    </recommendedName>
</protein>
<sequence length="181" mass="19796">MSSPTTRIPPTENMRCSSCESKRPLDWFKSKVSRSHGLLDTTTKTCKQCRVCFPATASSLPGAHTMLRTSKPHPENANVKPKLQQSLINPVACLSISSQPRIPTPNLSGRSGTSISTSTASVHNIEFQKMQHSFEAIKLLDQDEVNAAANLLLDQIDEPGDSDDGQDAMCDDEGRDRGRED</sequence>
<evidence type="ECO:0000313" key="3">
    <source>
        <dbReference type="Proteomes" id="UP000027730"/>
    </source>
</evidence>
<accession>A0A074WA00</accession>
<evidence type="ECO:0000256" key="1">
    <source>
        <dbReference type="SAM" id="MobiDB-lite"/>
    </source>
</evidence>
<dbReference type="Proteomes" id="UP000027730">
    <property type="component" value="Unassembled WGS sequence"/>
</dbReference>
<dbReference type="EMBL" id="KL584730">
    <property type="protein sequence ID" value="KEQ68434.1"/>
    <property type="molecule type" value="Genomic_DNA"/>
</dbReference>
<evidence type="ECO:0000313" key="2">
    <source>
        <dbReference type="EMBL" id="KEQ68434.1"/>
    </source>
</evidence>
<gene>
    <name evidence="2" type="ORF">M436DRAFT_68180</name>
</gene>
<dbReference type="GeneID" id="25414355"/>
<organism evidence="2 3">
    <name type="scientific">Aureobasidium namibiae CBS 147.97</name>
    <dbReference type="NCBI Taxonomy" id="1043004"/>
    <lineage>
        <taxon>Eukaryota</taxon>
        <taxon>Fungi</taxon>
        <taxon>Dikarya</taxon>
        <taxon>Ascomycota</taxon>
        <taxon>Pezizomycotina</taxon>
        <taxon>Dothideomycetes</taxon>
        <taxon>Dothideomycetidae</taxon>
        <taxon>Dothideales</taxon>
        <taxon>Saccotheciaceae</taxon>
        <taxon>Aureobasidium</taxon>
    </lineage>
</organism>
<feature type="compositionally biased region" description="Acidic residues" evidence="1">
    <location>
        <begin position="155"/>
        <end position="171"/>
    </location>
</feature>
<evidence type="ECO:0008006" key="4">
    <source>
        <dbReference type="Google" id="ProtNLM"/>
    </source>
</evidence>
<proteinExistence type="predicted"/>
<keyword evidence="3" id="KW-1185">Reference proteome</keyword>
<feature type="region of interest" description="Disordered" evidence="1">
    <location>
        <begin position="152"/>
        <end position="181"/>
    </location>
</feature>
<feature type="compositionally biased region" description="Basic and acidic residues" evidence="1">
    <location>
        <begin position="172"/>
        <end position="181"/>
    </location>
</feature>
<dbReference type="HOGENOM" id="CLU_1488720_0_0_1"/>
<dbReference type="AlphaFoldDB" id="A0A074WA00"/>
<name>A0A074WA00_9PEZI</name>
<dbReference type="RefSeq" id="XP_013422613.1">
    <property type="nucleotide sequence ID" value="XM_013567159.1"/>
</dbReference>